<dbReference type="PRINTS" id="PR00081">
    <property type="entry name" value="GDHRDH"/>
</dbReference>
<accession>A0A916QLG8</accession>
<sequence>MSAVDDVKKQPDEPGSASELPVALVTGAATGIGKACAEALAAKGYQVAMNYRSQGDAAEKVCEALPGSGHRCYQADVTQPEALADMVQCIQRDYGRIDVLVNAAGRYTPQSLDSAGVTDWHNDWLDCMALNLHAPVNLCYLVAPIMSALGKGRIINITSRGAFRGEPAAPAYGAAKSALNSATQSLALALGGRGIAVFAIAPGWTETPSASPRIAAQGWDGVAAQSPLNRVGRPEEIAALAAFLAEGDAEYLTGAIIDANGASHLRN</sequence>
<proteinExistence type="inferred from homology"/>
<dbReference type="Proteomes" id="UP000627715">
    <property type="component" value="Unassembled WGS sequence"/>
</dbReference>
<dbReference type="EMBL" id="BMIY01000010">
    <property type="protein sequence ID" value="GFZ79787.1"/>
    <property type="molecule type" value="Genomic_DNA"/>
</dbReference>
<feature type="domain" description="Ketoreductase" evidence="2">
    <location>
        <begin position="21"/>
        <end position="207"/>
    </location>
</feature>
<keyword evidence="4" id="KW-1185">Reference proteome</keyword>
<dbReference type="PANTHER" id="PTHR42879:SF2">
    <property type="entry name" value="3-OXOACYL-[ACYL-CARRIER-PROTEIN] REDUCTASE FABG"/>
    <property type="match status" value="1"/>
</dbReference>
<dbReference type="InterPro" id="IPR036291">
    <property type="entry name" value="NAD(P)-bd_dom_sf"/>
</dbReference>
<dbReference type="CDD" id="cd05233">
    <property type="entry name" value="SDR_c"/>
    <property type="match status" value="1"/>
</dbReference>
<reference evidence="3" key="1">
    <citation type="journal article" date="2014" name="Int. J. Syst. Evol. Microbiol.">
        <title>Complete genome sequence of Corynebacterium casei LMG S-19264T (=DSM 44701T), isolated from a smear-ripened cheese.</title>
        <authorList>
            <consortium name="US DOE Joint Genome Institute (JGI-PGF)"/>
            <person name="Walter F."/>
            <person name="Albersmeier A."/>
            <person name="Kalinowski J."/>
            <person name="Ruckert C."/>
        </authorList>
    </citation>
    <scope>NUCLEOTIDE SEQUENCE</scope>
    <source>
        <strain evidence="3">CGMCC 1.15425</strain>
    </source>
</reference>
<protein>
    <submittedName>
        <fullName evidence="3">3-oxoacyl-ACP reductase</fullName>
    </submittedName>
</protein>
<comment type="similarity">
    <text evidence="1">Belongs to the short-chain dehydrogenases/reductases (SDR) family.</text>
</comment>
<dbReference type="InterPro" id="IPR050259">
    <property type="entry name" value="SDR"/>
</dbReference>
<dbReference type="PRINTS" id="PR00080">
    <property type="entry name" value="SDRFAMILY"/>
</dbReference>
<reference evidence="3" key="2">
    <citation type="submission" date="2020-09" db="EMBL/GenBank/DDBJ databases">
        <authorList>
            <person name="Sun Q."/>
            <person name="Zhou Y."/>
        </authorList>
    </citation>
    <scope>NUCLEOTIDE SEQUENCE</scope>
    <source>
        <strain evidence="3">CGMCC 1.15425</strain>
    </source>
</reference>
<dbReference type="InterPro" id="IPR057326">
    <property type="entry name" value="KR_dom"/>
</dbReference>
<dbReference type="AlphaFoldDB" id="A0A916QLG8"/>
<dbReference type="RefSeq" id="WP_082866385.1">
    <property type="nucleotide sequence ID" value="NZ_BMIY01000010.1"/>
</dbReference>
<dbReference type="FunFam" id="3.40.50.720:FF:000084">
    <property type="entry name" value="Short-chain dehydrogenase reductase"/>
    <property type="match status" value="1"/>
</dbReference>
<dbReference type="SMART" id="SM00822">
    <property type="entry name" value="PKS_KR"/>
    <property type="match status" value="1"/>
</dbReference>
<comment type="caution">
    <text evidence="3">The sequence shown here is derived from an EMBL/GenBank/DDBJ whole genome shotgun (WGS) entry which is preliminary data.</text>
</comment>
<dbReference type="OrthoDB" id="9814396at2"/>
<evidence type="ECO:0000259" key="2">
    <source>
        <dbReference type="SMART" id="SM00822"/>
    </source>
</evidence>
<evidence type="ECO:0000313" key="4">
    <source>
        <dbReference type="Proteomes" id="UP000627715"/>
    </source>
</evidence>
<gene>
    <name evidence="3" type="ORF">GCM10011403_23680</name>
</gene>
<dbReference type="Gene3D" id="3.40.50.720">
    <property type="entry name" value="NAD(P)-binding Rossmann-like Domain"/>
    <property type="match status" value="1"/>
</dbReference>
<organism evidence="3 4">
    <name type="scientific">Pseudohongiella nitratireducens</name>
    <dbReference type="NCBI Taxonomy" id="1768907"/>
    <lineage>
        <taxon>Bacteria</taxon>
        <taxon>Pseudomonadati</taxon>
        <taxon>Pseudomonadota</taxon>
        <taxon>Gammaproteobacteria</taxon>
        <taxon>Pseudomonadales</taxon>
        <taxon>Pseudohongiellaceae</taxon>
        <taxon>Pseudohongiella</taxon>
    </lineage>
</organism>
<dbReference type="Pfam" id="PF13561">
    <property type="entry name" value="adh_short_C2"/>
    <property type="match status" value="1"/>
</dbReference>
<dbReference type="SUPFAM" id="SSF51735">
    <property type="entry name" value="NAD(P)-binding Rossmann-fold domains"/>
    <property type="match status" value="1"/>
</dbReference>
<dbReference type="InterPro" id="IPR002347">
    <property type="entry name" value="SDR_fam"/>
</dbReference>
<evidence type="ECO:0000256" key="1">
    <source>
        <dbReference type="ARBA" id="ARBA00006484"/>
    </source>
</evidence>
<name>A0A916QLG8_9GAMM</name>
<dbReference type="PANTHER" id="PTHR42879">
    <property type="entry name" value="3-OXOACYL-(ACYL-CARRIER-PROTEIN) REDUCTASE"/>
    <property type="match status" value="1"/>
</dbReference>
<evidence type="ECO:0000313" key="3">
    <source>
        <dbReference type="EMBL" id="GFZ79787.1"/>
    </source>
</evidence>